<dbReference type="InterPro" id="IPR037069">
    <property type="entry name" value="AcylCoA_DH/ox_N_sf"/>
</dbReference>
<evidence type="ECO:0000256" key="6">
    <source>
        <dbReference type="RuleBase" id="RU362125"/>
    </source>
</evidence>
<evidence type="ECO:0000313" key="11">
    <source>
        <dbReference type="Proteomes" id="UP000199771"/>
    </source>
</evidence>
<evidence type="ECO:0000256" key="3">
    <source>
        <dbReference type="ARBA" id="ARBA00022630"/>
    </source>
</evidence>
<proteinExistence type="inferred from homology"/>
<feature type="domain" description="Acyl-CoA dehydrogenase/oxidase N-terminal" evidence="9">
    <location>
        <begin position="6"/>
        <end position="118"/>
    </location>
</feature>
<dbReference type="STRING" id="1076937.SAMN04488120_10942"/>
<name>A0A1I2JQ72_9GAMM</name>
<keyword evidence="11" id="KW-1185">Reference proteome</keyword>
<evidence type="ECO:0000313" key="10">
    <source>
        <dbReference type="EMBL" id="SFF56734.1"/>
    </source>
</evidence>
<dbReference type="Gene3D" id="1.10.540.10">
    <property type="entry name" value="Acyl-CoA dehydrogenase/oxidase, N-terminal domain"/>
    <property type="match status" value="1"/>
</dbReference>
<protein>
    <submittedName>
        <fullName evidence="10">Pimeloyl-CoA dehydrogenase, small subunit</fullName>
    </submittedName>
</protein>
<evidence type="ECO:0000256" key="5">
    <source>
        <dbReference type="ARBA" id="ARBA00023002"/>
    </source>
</evidence>
<dbReference type="InterPro" id="IPR013786">
    <property type="entry name" value="AcylCoA_DH/ox_N"/>
</dbReference>
<dbReference type="CDD" id="cd00567">
    <property type="entry name" value="ACAD"/>
    <property type="match status" value="1"/>
</dbReference>
<evidence type="ECO:0000259" key="7">
    <source>
        <dbReference type="Pfam" id="PF00441"/>
    </source>
</evidence>
<dbReference type="AlphaFoldDB" id="A0A1I2JQ72"/>
<evidence type="ECO:0000256" key="4">
    <source>
        <dbReference type="ARBA" id="ARBA00022827"/>
    </source>
</evidence>
<organism evidence="10 11">
    <name type="scientific">Fontimonas thermophila</name>
    <dbReference type="NCBI Taxonomy" id="1076937"/>
    <lineage>
        <taxon>Bacteria</taxon>
        <taxon>Pseudomonadati</taxon>
        <taxon>Pseudomonadota</taxon>
        <taxon>Gammaproteobacteria</taxon>
        <taxon>Nevskiales</taxon>
        <taxon>Nevskiaceae</taxon>
        <taxon>Fontimonas</taxon>
    </lineage>
</organism>
<sequence length="378" mass="40550">MDFNFSDEQQQFRDSLMRYLREAYDFDARCAIVRTESGWSRAVWQQLAELGALGIALPDAYDGFGGDAFDTLLVMEAFGHALVVEPYLATVVLGAGVIADAGSDAQRAQVLPAVARGERLLALAYGEPAARYAPNHVSTTAKKQGDGWVLDGHKAVVWHGDAADQLIVSARTAGAVADAHGISLFLVDARAPGVVRHGYPTQDGLRAAEITLSGVRVDAEALIGVQDEGLAPLEKAIDRGIAAVCAEAVGAMQAAIEQTTAYLKTRKQFGVPIGSFQVLQHRAVDMYVHAEQARSMAYLAAAKLDAPRNERRRVLSAAKVLVGQAARYVGQQAVQLHGGIGVTNELAISHYFKRLTMLALAFGDVDHHLGRFGEYLEA</sequence>
<dbReference type="InterPro" id="IPR006091">
    <property type="entry name" value="Acyl-CoA_Oxase/DH_mid-dom"/>
</dbReference>
<gene>
    <name evidence="10" type="ORF">SAMN04488120_10942</name>
</gene>
<keyword evidence="3 6" id="KW-0285">Flavoprotein</keyword>
<keyword evidence="5 6" id="KW-0560">Oxidoreductase</keyword>
<dbReference type="InterPro" id="IPR009100">
    <property type="entry name" value="AcylCoA_DH/oxidase_NM_dom_sf"/>
</dbReference>
<keyword evidence="4 6" id="KW-0274">FAD</keyword>
<dbReference type="Proteomes" id="UP000199771">
    <property type="component" value="Unassembled WGS sequence"/>
</dbReference>
<feature type="domain" description="Acyl-CoA dehydrogenase/oxidase C-terminal" evidence="7">
    <location>
        <begin position="228"/>
        <end position="366"/>
    </location>
</feature>
<dbReference type="InterPro" id="IPR009075">
    <property type="entry name" value="AcylCo_DH/oxidase_C"/>
</dbReference>
<comment type="cofactor">
    <cofactor evidence="1 6">
        <name>FAD</name>
        <dbReference type="ChEBI" id="CHEBI:57692"/>
    </cofactor>
</comment>
<dbReference type="Gene3D" id="1.20.140.10">
    <property type="entry name" value="Butyryl-CoA Dehydrogenase, subunit A, domain 3"/>
    <property type="match status" value="1"/>
</dbReference>
<dbReference type="Pfam" id="PF02771">
    <property type="entry name" value="Acyl-CoA_dh_N"/>
    <property type="match status" value="1"/>
</dbReference>
<evidence type="ECO:0000256" key="1">
    <source>
        <dbReference type="ARBA" id="ARBA00001974"/>
    </source>
</evidence>
<dbReference type="RefSeq" id="WP_091534325.1">
    <property type="nucleotide sequence ID" value="NZ_FOOC01000009.1"/>
</dbReference>
<dbReference type="EMBL" id="FOOC01000009">
    <property type="protein sequence ID" value="SFF56734.1"/>
    <property type="molecule type" value="Genomic_DNA"/>
</dbReference>
<feature type="domain" description="Acyl-CoA oxidase/dehydrogenase middle" evidence="8">
    <location>
        <begin position="122"/>
        <end position="209"/>
    </location>
</feature>
<dbReference type="GO" id="GO:0050660">
    <property type="term" value="F:flavin adenine dinucleotide binding"/>
    <property type="evidence" value="ECO:0007669"/>
    <property type="project" value="InterPro"/>
</dbReference>
<dbReference type="Pfam" id="PF00441">
    <property type="entry name" value="Acyl-CoA_dh_1"/>
    <property type="match status" value="1"/>
</dbReference>
<evidence type="ECO:0000259" key="8">
    <source>
        <dbReference type="Pfam" id="PF02770"/>
    </source>
</evidence>
<reference evidence="10 11" key="1">
    <citation type="submission" date="2016-10" db="EMBL/GenBank/DDBJ databases">
        <authorList>
            <person name="de Groot N.N."/>
        </authorList>
    </citation>
    <scope>NUCLEOTIDE SEQUENCE [LARGE SCALE GENOMIC DNA]</scope>
    <source>
        <strain evidence="10 11">DSM 23609</strain>
    </source>
</reference>
<dbReference type="InterPro" id="IPR036250">
    <property type="entry name" value="AcylCo_DH-like_C"/>
</dbReference>
<dbReference type="PANTHER" id="PTHR43884:SF20">
    <property type="entry name" value="ACYL-COA DEHYDROGENASE FADE28"/>
    <property type="match status" value="1"/>
</dbReference>
<evidence type="ECO:0000256" key="2">
    <source>
        <dbReference type="ARBA" id="ARBA00009347"/>
    </source>
</evidence>
<comment type="similarity">
    <text evidence="2 6">Belongs to the acyl-CoA dehydrogenase family.</text>
</comment>
<accession>A0A1I2JQ72</accession>
<dbReference type="SUPFAM" id="SSF47203">
    <property type="entry name" value="Acyl-CoA dehydrogenase C-terminal domain-like"/>
    <property type="match status" value="1"/>
</dbReference>
<dbReference type="InterPro" id="IPR046373">
    <property type="entry name" value="Acyl-CoA_Oxase/DH_mid-dom_sf"/>
</dbReference>
<dbReference type="SUPFAM" id="SSF56645">
    <property type="entry name" value="Acyl-CoA dehydrogenase NM domain-like"/>
    <property type="match status" value="1"/>
</dbReference>
<dbReference type="PANTHER" id="PTHR43884">
    <property type="entry name" value="ACYL-COA DEHYDROGENASE"/>
    <property type="match status" value="1"/>
</dbReference>
<dbReference type="OrthoDB" id="9769473at2"/>
<evidence type="ECO:0000259" key="9">
    <source>
        <dbReference type="Pfam" id="PF02771"/>
    </source>
</evidence>
<dbReference type="GO" id="GO:0003995">
    <property type="term" value="F:acyl-CoA dehydrogenase activity"/>
    <property type="evidence" value="ECO:0007669"/>
    <property type="project" value="TreeGrafter"/>
</dbReference>
<dbReference type="Gene3D" id="2.40.110.10">
    <property type="entry name" value="Butyryl-CoA Dehydrogenase, subunit A, domain 2"/>
    <property type="match status" value="1"/>
</dbReference>
<dbReference type="Pfam" id="PF02770">
    <property type="entry name" value="Acyl-CoA_dh_M"/>
    <property type="match status" value="1"/>
</dbReference>